<dbReference type="Pfam" id="PF26135">
    <property type="entry name" value="YuzI"/>
    <property type="match status" value="1"/>
</dbReference>
<keyword evidence="3" id="KW-1185">Reference proteome</keyword>
<gene>
    <name evidence="2" type="ORF">IMZ08_01910</name>
</gene>
<protein>
    <submittedName>
        <fullName evidence="2">Uncharacterized protein</fullName>
    </submittedName>
</protein>
<comment type="caution">
    <text evidence="2">The sequence shown here is derived from an EMBL/GenBank/DDBJ whole genome shotgun (WGS) entry which is preliminary data.</text>
</comment>
<proteinExistence type="predicted"/>
<evidence type="ECO:0000313" key="2">
    <source>
        <dbReference type="EMBL" id="MBE4906812.1"/>
    </source>
</evidence>
<dbReference type="RefSeq" id="WP_193534302.1">
    <property type="nucleotide sequence ID" value="NZ_JADCLJ010000006.1"/>
</dbReference>
<reference evidence="2 3" key="1">
    <citation type="submission" date="2020-10" db="EMBL/GenBank/DDBJ databases">
        <title>Bacillus sp. HD4P25, an endophyte from a halophyte.</title>
        <authorList>
            <person name="Sun J.-Q."/>
        </authorList>
    </citation>
    <scope>NUCLEOTIDE SEQUENCE [LARGE SCALE GENOMIC DNA]</scope>
    <source>
        <strain evidence="2 3">YIM 93174</strain>
    </source>
</reference>
<organism evidence="2 3">
    <name type="scientific">Litchfieldia luteola</name>
    <dbReference type="NCBI Taxonomy" id="682179"/>
    <lineage>
        <taxon>Bacteria</taxon>
        <taxon>Bacillati</taxon>
        <taxon>Bacillota</taxon>
        <taxon>Bacilli</taxon>
        <taxon>Bacillales</taxon>
        <taxon>Bacillaceae</taxon>
        <taxon>Litchfieldia</taxon>
    </lineage>
</organism>
<sequence>MENVFLKLVLIFVAINLKVIGAIQLIFELNTYNIKGNGLSWDELMTILIYDYPMYVFLSGMLLIVLAHFFPLSRKEY</sequence>
<dbReference type="Proteomes" id="UP001516662">
    <property type="component" value="Unassembled WGS sequence"/>
</dbReference>
<evidence type="ECO:0000313" key="3">
    <source>
        <dbReference type="Proteomes" id="UP001516662"/>
    </source>
</evidence>
<keyword evidence="1" id="KW-0812">Transmembrane</keyword>
<feature type="transmembrane region" description="Helical" evidence="1">
    <location>
        <begin position="5"/>
        <end position="27"/>
    </location>
</feature>
<evidence type="ECO:0000256" key="1">
    <source>
        <dbReference type="SAM" id="Phobius"/>
    </source>
</evidence>
<keyword evidence="1" id="KW-1133">Transmembrane helix</keyword>
<accession>A0ABR9QE89</accession>
<dbReference type="InterPro" id="IPR058887">
    <property type="entry name" value="YuzI-like"/>
</dbReference>
<feature type="transmembrane region" description="Helical" evidence="1">
    <location>
        <begin position="47"/>
        <end position="70"/>
    </location>
</feature>
<name>A0ABR9QE89_9BACI</name>
<dbReference type="EMBL" id="JADCLJ010000006">
    <property type="protein sequence ID" value="MBE4906812.1"/>
    <property type="molecule type" value="Genomic_DNA"/>
</dbReference>
<keyword evidence="1" id="KW-0472">Membrane</keyword>